<keyword evidence="4" id="KW-1185">Reference proteome</keyword>
<dbReference type="AlphaFoldDB" id="A0A427YJK1"/>
<dbReference type="Pfam" id="PF13921">
    <property type="entry name" value="Myb_DNA-bind_6"/>
    <property type="match status" value="1"/>
</dbReference>
<evidence type="ECO:0000256" key="1">
    <source>
        <dbReference type="SAM" id="MobiDB-lite"/>
    </source>
</evidence>
<reference evidence="3 4" key="1">
    <citation type="submission" date="2018-11" db="EMBL/GenBank/DDBJ databases">
        <title>Genome sequence of Saitozyma podzolica DSM 27192.</title>
        <authorList>
            <person name="Aliyu H."/>
            <person name="Gorte O."/>
            <person name="Ochsenreither K."/>
        </authorList>
    </citation>
    <scope>NUCLEOTIDE SEQUENCE [LARGE SCALE GENOMIC DNA]</scope>
    <source>
        <strain evidence="3 4">DSM 27192</strain>
    </source>
</reference>
<dbReference type="InterPro" id="IPR009057">
    <property type="entry name" value="Homeodomain-like_sf"/>
</dbReference>
<protein>
    <recommendedName>
        <fullName evidence="2">Myb-like domain-containing protein</fullName>
    </recommendedName>
</protein>
<evidence type="ECO:0000259" key="2">
    <source>
        <dbReference type="PROSITE" id="PS50090"/>
    </source>
</evidence>
<feature type="region of interest" description="Disordered" evidence="1">
    <location>
        <begin position="1"/>
        <end position="41"/>
    </location>
</feature>
<dbReference type="InterPro" id="IPR001005">
    <property type="entry name" value="SANT/Myb"/>
</dbReference>
<dbReference type="Proteomes" id="UP000279259">
    <property type="component" value="Unassembled WGS sequence"/>
</dbReference>
<dbReference type="STRING" id="1890683.A0A427YJK1"/>
<name>A0A427YJK1_9TREE</name>
<sequence>MPRATLSTSKPHEAKPYLKTEPGVTVDEEPRSKNKDKGESAGSGKYEYNKLVLVSLVVAPAKPDWLAIATTLHPTQAQCYDLWRKVLLPNLLANKPWANSSKDWSTDEKVELLLQVIQRTKPEWEAISQHFPGRTKSQVCDVWRKVVLPRLKKGQTIE</sequence>
<comment type="caution">
    <text evidence="3">The sequence shown here is derived from an EMBL/GenBank/DDBJ whole genome shotgun (WGS) entry which is preliminary data.</text>
</comment>
<proteinExistence type="predicted"/>
<dbReference type="EMBL" id="RSCD01000008">
    <property type="protein sequence ID" value="RSH91275.1"/>
    <property type="molecule type" value="Genomic_DNA"/>
</dbReference>
<dbReference type="CDD" id="cd00167">
    <property type="entry name" value="SANT"/>
    <property type="match status" value="1"/>
</dbReference>
<evidence type="ECO:0000313" key="4">
    <source>
        <dbReference type="Proteomes" id="UP000279259"/>
    </source>
</evidence>
<organism evidence="3 4">
    <name type="scientific">Saitozyma podzolica</name>
    <dbReference type="NCBI Taxonomy" id="1890683"/>
    <lineage>
        <taxon>Eukaryota</taxon>
        <taxon>Fungi</taxon>
        <taxon>Dikarya</taxon>
        <taxon>Basidiomycota</taxon>
        <taxon>Agaricomycotina</taxon>
        <taxon>Tremellomycetes</taxon>
        <taxon>Tremellales</taxon>
        <taxon>Trimorphomycetaceae</taxon>
        <taxon>Saitozyma</taxon>
    </lineage>
</organism>
<dbReference type="SUPFAM" id="SSF46689">
    <property type="entry name" value="Homeodomain-like"/>
    <property type="match status" value="1"/>
</dbReference>
<feature type="domain" description="Myb-like" evidence="2">
    <location>
        <begin position="104"/>
        <end position="147"/>
    </location>
</feature>
<dbReference type="OrthoDB" id="2143914at2759"/>
<evidence type="ECO:0000313" key="3">
    <source>
        <dbReference type="EMBL" id="RSH91275.1"/>
    </source>
</evidence>
<gene>
    <name evidence="3" type="ORF">EHS25_009574</name>
</gene>
<dbReference type="PROSITE" id="PS50090">
    <property type="entry name" value="MYB_LIKE"/>
    <property type="match status" value="1"/>
</dbReference>
<dbReference type="Gene3D" id="1.10.10.60">
    <property type="entry name" value="Homeodomain-like"/>
    <property type="match status" value="1"/>
</dbReference>
<accession>A0A427YJK1</accession>
<feature type="compositionally biased region" description="Basic and acidic residues" evidence="1">
    <location>
        <begin position="28"/>
        <end position="39"/>
    </location>
</feature>